<dbReference type="Gene3D" id="1.25.40.10">
    <property type="entry name" value="Tetratricopeptide repeat domain"/>
    <property type="match status" value="1"/>
</dbReference>
<organism evidence="1 2">
    <name type="scientific">Commensalibacter intestini</name>
    <dbReference type="NCBI Taxonomy" id="479936"/>
    <lineage>
        <taxon>Bacteria</taxon>
        <taxon>Pseudomonadati</taxon>
        <taxon>Pseudomonadota</taxon>
        <taxon>Alphaproteobacteria</taxon>
        <taxon>Acetobacterales</taxon>
        <taxon>Acetobacteraceae</taxon>
    </lineage>
</organism>
<dbReference type="Pfam" id="PF08238">
    <property type="entry name" value="Sel1"/>
    <property type="match status" value="2"/>
</dbReference>
<dbReference type="PANTHER" id="PTHR43628">
    <property type="entry name" value="ACTIVATOR OF C KINASE PROTEIN 1-RELATED"/>
    <property type="match status" value="1"/>
</dbReference>
<proteinExistence type="predicted"/>
<evidence type="ECO:0008006" key="3">
    <source>
        <dbReference type="Google" id="ProtNLM"/>
    </source>
</evidence>
<sequence length="74" mass="8351">MKSVIEKAHRGDITSQNFIAISYLTGQGAPKDYKKALYWYTKAADQRNVDAQFQLGEMYFKGQGVPQNYDIAGD</sequence>
<dbReference type="SMART" id="SM00671">
    <property type="entry name" value="SEL1"/>
    <property type="match status" value="2"/>
</dbReference>
<evidence type="ECO:0000313" key="1">
    <source>
        <dbReference type="EMBL" id="OUI79256.1"/>
    </source>
</evidence>
<accession>A0A251ZX65</accession>
<reference evidence="2" key="1">
    <citation type="submission" date="2014-06" db="EMBL/GenBank/DDBJ databases">
        <authorList>
            <person name="Winans N.J."/>
            <person name="Newell P.D."/>
            <person name="Douglas A.E."/>
        </authorList>
    </citation>
    <scope>NUCLEOTIDE SEQUENCE [LARGE SCALE GENOMIC DNA]</scope>
    <source>
        <strain evidence="2">DmL_052</strain>
    </source>
</reference>
<dbReference type="PANTHER" id="PTHR43628:SF1">
    <property type="entry name" value="CHITIN SYNTHASE REGULATORY FACTOR 2-RELATED"/>
    <property type="match status" value="1"/>
</dbReference>
<keyword evidence="2" id="KW-1185">Reference proteome</keyword>
<dbReference type="SUPFAM" id="SSF81901">
    <property type="entry name" value="HCP-like"/>
    <property type="match status" value="1"/>
</dbReference>
<dbReference type="InterPro" id="IPR052945">
    <property type="entry name" value="Mitotic_Regulator"/>
</dbReference>
<dbReference type="InterPro" id="IPR006597">
    <property type="entry name" value="Sel1-like"/>
</dbReference>
<name>A0A251ZX65_9PROT</name>
<evidence type="ECO:0000313" key="2">
    <source>
        <dbReference type="Proteomes" id="UP000194946"/>
    </source>
</evidence>
<comment type="caution">
    <text evidence="1">The sequence shown here is derived from an EMBL/GenBank/DDBJ whole genome shotgun (WGS) entry which is preliminary data.</text>
</comment>
<dbReference type="Proteomes" id="UP000194946">
    <property type="component" value="Unassembled WGS sequence"/>
</dbReference>
<gene>
    <name evidence="1" type="ORF">HK18_01425</name>
</gene>
<feature type="non-terminal residue" evidence="1">
    <location>
        <position position="74"/>
    </location>
</feature>
<dbReference type="RefSeq" id="WP_143324658.1">
    <property type="nucleotide sequence ID" value="NZ_JOPB01000001.1"/>
</dbReference>
<dbReference type="EMBL" id="JOPB01000001">
    <property type="protein sequence ID" value="OUI79256.1"/>
    <property type="molecule type" value="Genomic_DNA"/>
</dbReference>
<protein>
    <recommendedName>
        <fullName evidence="3">Sel1 repeat family protein</fullName>
    </recommendedName>
</protein>
<dbReference type="InterPro" id="IPR011990">
    <property type="entry name" value="TPR-like_helical_dom_sf"/>
</dbReference>
<dbReference type="AlphaFoldDB" id="A0A251ZX65"/>